<accession>A0ABX0Q5U5</accession>
<dbReference type="Proteomes" id="UP001429601">
    <property type="component" value="Unassembled WGS sequence"/>
</dbReference>
<proteinExistence type="predicted"/>
<dbReference type="RefSeq" id="WP_167127396.1">
    <property type="nucleotide sequence ID" value="NZ_JAAQQR010000006.1"/>
</dbReference>
<evidence type="ECO:0000256" key="1">
    <source>
        <dbReference type="SAM" id="Phobius"/>
    </source>
</evidence>
<keyword evidence="1" id="KW-0472">Membrane</keyword>
<dbReference type="EMBL" id="JAAQQR010000006">
    <property type="protein sequence ID" value="NID05899.1"/>
    <property type="molecule type" value="Genomic_DNA"/>
</dbReference>
<evidence type="ECO:0000313" key="3">
    <source>
        <dbReference type="Proteomes" id="UP001429601"/>
    </source>
</evidence>
<evidence type="ECO:0000313" key="2">
    <source>
        <dbReference type="EMBL" id="NID05899.1"/>
    </source>
</evidence>
<keyword evidence="1" id="KW-0812">Transmembrane</keyword>
<sequence>MERLSRLRVSPEWERALIACLDEPPKRPGRLRPWILGFVLLLLVFAGLAGIAVWLRLPV</sequence>
<comment type="caution">
    <text evidence="2">The sequence shown here is derived from an EMBL/GenBank/DDBJ whole genome shotgun (WGS) entry which is preliminary data.</text>
</comment>
<feature type="transmembrane region" description="Helical" evidence="1">
    <location>
        <begin position="34"/>
        <end position="55"/>
    </location>
</feature>
<reference evidence="2 3" key="1">
    <citation type="journal article" date="2011" name="Curr. Microbiol.">
        <title>Luteibacter jiangsuensis sp. nov.: a methamidophos-degrading bacterium isolated from a methamidophos-manufacturing factory.</title>
        <authorList>
            <person name="Wang L."/>
            <person name="Wang G.L."/>
            <person name="Li S.P."/>
            <person name="Jiang J.D."/>
        </authorList>
    </citation>
    <scope>NUCLEOTIDE SEQUENCE [LARGE SCALE GENOMIC DNA]</scope>
    <source>
        <strain evidence="2 3">CGMCC 1.10133</strain>
    </source>
</reference>
<keyword evidence="1" id="KW-1133">Transmembrane helix</keyword>
<evidence type="ECO:0008006" key="4">
    <source>
        <dbReference type="Google" id="ProtNLM"/>
    </source>
</evidence>
<keyword evidence="3" id="KW-1185">Reference proteome</keyword>
<gene>
    <name evidence="2" type="ORF">HBF26_13450</name>
</gene>
<name>A0ABX0Q5U5_9GAMM</name>
<protein>
    <recommendedName>
        <fullName evidence="4">DUF3094 family protein</fullName>
    </recommendedName>
</protein>
<organism evidence="2 3">
    <name type="scientific">Luteibacter jiangsuensis</name>
    <dbReference type="NCBI Taxonomy" id="637577"/>
    <lineage>
        <taxon>Bacteria</taxon>
        <taxon>Pseudomonadati</taxon>
        <taxon>Pseudomonadota</taxon>
        <taxon>Gammaproteobacteria</taxon>
        <taxon>Lysobacterales</taxon>
        <taxon>Rhodanobacteraceae</taxon>
        <taxon>Luteibacter</taxon>
    </lineage>
</organism>